<gene>
    <name evidence="11" type="ORF">HJC23_002321</name>
</gene>
<feature type="region of interest" description="Disordered" evidence="10">
    <location>
        <begin position="351"/>
        <end position="370"/>
    </location>
</feature>
<evidence type="ECO:0000313" key="11">
    <source>
        <dbReference type="EMBL" id="KAL3801028.1"/>
    </source>
</evidence>
<dbReference type="GO" id="GO:0005730">
    <property type="term" value="C:nucleolus"/>
    <property type="evidence" value="ECO:0007669"/>
    <property type="project" value="UniProtKB-SubCell"/>
</dbReference>
<comment type="similarity">
    <text evidence="3">Belongs to the SRP68 family.</text>
</comment>
<accession>A0ABD3QLQ8</accession>
<evidence type="ECO:0000256" key="5">
    <source>
        <dbReference type="ARBA" id="ARBA00022884"/>
    </source>
</evidence>
<proteinExistence type="inferred from homology"/>
<dbReference type="GO" id="GO:0003723">
    <property type="term" value="F:RNA binding"/>
    <property type="evidence" value="ECO:0007669"/>
    <property type="project" value="UniProtKB-KW"/>
</dbReference>
<keyword evidence="6" id="KW-0733">Signal recognition particle</keyword>
<keyword evidence="5" id="KW-0694">RNA-binding</keyword>
<keyword evidence="12" id="KW-1185">Reference proteome</keyword>
<name>A0ABD3QLQ8_9STRA</name>
<keyword evidence="8" id="KW-0687">Ribonucleoprotein</keyword>
<comment type="caution">
    <text evidence="11">The sequence shown here is derived from an EMBL/GenBank/DDBJ whole genome shotgun (WGS) entry which is preliminary data.</text>
</comment>
<sequence>MTSAPPPSAPPPLRIYLHSTLHRSHPTNTQTDHTAYASYCTRRLHRLRHHTTVKRDLLHLRLYKSSAGTKPLPDGHVEKSKSKHAYRAIDMSRFPSEVLASHENYFLEPLYCAERAWAQAMAIKDVERGGRLGEEEATTAGGGEKKKKKSSSRLRSDRLKRMKKAVAYAEILEGLTVCTKSVVVVEGKEEDGGEENAADMPVDEYTRMEAKAYASWMRGNLAMEREDWKTACEEYQTAFTLCETIAKSGIGSDGDDAVGTDVDKVAQLELLDFFTTRANNVIAPLLRYCMYELQERGVSTNESILNTNLQTSMLEASGSNTSNIVFRDNSIVVESKELKMALLKVQDAKKEWEDDKNNNNNNNNNASNNAEDSKFMDLLSGYDDVISLATQESKQLVTLKSGPAVNAKKFQLVNIVGYCKYQKLKLVMERNEDMVNGILKRHGGGSKNRKKELTLKHLEEVTHLYDALLQDAQAIASLPGGGSVDDFVDGSSSVEDEFLLEAKANILRLRSLRCYYLARMHASPLVGKYSHAVALLDQAESLAREALEEIGACDLMERRDEILERLSNVVEEMKGEKCRVFAMAYLSANYSSNTSLPLLQRLHDYDIPATPTYIADVPPKLEPIACKPSFFDVALNYVADYPMEDLERVLEMQGEKATGSSGLLGWFRRG</sequence>
<evidence type="ECO:0000256" key="2">
    <source>
        <dbReference type="ARBA" id="ARBA00004604"/>
    </source>
</evidence>
<evidence type="ECO:0000256" key="10">
    <source>
        <dbReference type="SAM" id="MobiDB-lite"/>
    </source>
</evidence>
<dbReference type="EMBL" id="JABMIG020000029">
    <property type="protein sequence ID" value="KAL3801028.1"/>
    <property type="molecule type" value="Genomic_DNA"/>
</dbReference>
<evidence type="ECO:0000256" key="4">
    <source>
        <dbReference type="ARBA" id="ARBA00022490"/>
    </source>
</evidence>
<dbReference type="InterPro" id="IPR026258">
    <property type="entry name" value="SRP68"/>
</dbReference>
<evidence type="ECO:0000313" key="12">
    <source>
        <dbReference type="Proteomes" id="UP001516023"/>
    </source>
</evidence>
<dbReference type="GO" id="GO:0005786">
    <property type="term" value="C:signal recognition particle, endoplasmic reticulum targeting"/>
    <property type="evidence" value="ECO:0007669"/>
    <property type="project" value="UniProtKB-KW"/>
</dbReference>
<feature type="region of interest" description="Disordered" evidence="10">
    <location>
        <begin position="133"/>
        <end position="158"/>
    </location>
</feature>
<dbReference type="Proteomes" id="UP001516023">
    <property type="component" value="Unassembled WGS sequence"/>
</dbReference>
<dbReference type="AlphaFoldDB" id="A0ABD3QLQ8"/>
<dbReference type="PIRSF" id="PIRSF038995">
    <property type="entry name" value="SRP68"/>
    <property type="match status" value="1"/>
</dbReference>
<evidence type="ECO:0000256" key="7">
    <source>
        <dbReference type="ARBA" id="ARBA00023242"/>
    </source>
</evidence>
<dbReference type="Gene3D" id="1.10.3450.40">
    <property type="entry name" value="Signal recognition particle, SRP68 subunit, RNA-binding domain"/>
    <property type="match status" value="1"/>
</dbReference>
<comment type="subcellular location">
    <subcellularLocation>
        <location evidence="1">Cytoplasm</location>
    </subcellularLocation>
    <subcellularLocation>
        <location evidence="2">Nucleus</location>
        <location evidence="2">Nucleolus</location>
    </subcellularLocation>
</comment>
<evidence type="ECO:0000256" key="3">
    <source>
        <dbReference type="ARBA" id="ARBA00009352"/>
    </source>
</evidence>
<protein>
    <recommendedName>
        <fullName evidence="9">Signal recognition particle subunit SRP68</fullName>
    </recommendedName>
</protein>
<evidence type="ECO:0000256" key="9">
    <source>
        <dbReference type="ARBA" id="ARBA00029498"/>
    </source>
</evidence>
<evidence type="ECO:0000256" key="8">
    <source>
        <dbReference type="ARBA" id="ARBA00023274"/>
    </source>
</evidence>
<evidence type="ECO:0000256" key="6">
    <source>
        <dbReference type="ARBA" id="ARBA00023135"/>
    </source>
</evidence>
<feature type="compositionally biased region" description="Low complexity" evidence="10">
    <location>
        <begin position="358"/>
        <end position="370"/>
    </location>
</feature>
<organism evidence="11 12">
    <name type="scientific">Cyclotella cryptica</name>
    <dbReference type="NCBI Taxonomy" id="29204"/>
    <lineage>
        <taxon>Eukaryota</taxon>
        <taxon>Sar</taxon>
        <taxon>Stramenopiles</taxon>
        <taxon>Ochrophyta</taxon>
        <taxon>Bacillariophyta</taxon>
        <taxon>Coscinodiscophyceae</taxon>
        <taxon>Thalassiosirophycidae</taxon>
        <taxon>Stephanodiscales</taxon>
        <taxon>Stephanodiscaceae</taxon>
        <taxon>Cyclotella</taxon>
    </lineage>
</organism>
<keyword evidence="7" id="KW-0539">Nucleus</keyword>
<dbReference type="Pfam" id="PF16969">
    <property type="entry name" value="SRP68"/>
    <property type="match status" value="1"/>
</dbReference>
<reference evidence="11 12" key="1">
    <citation type="journal article" date="2020" name="G3 (Bethesda)">
        <title>Improved Reference Genome for Cyclotella cryptica CCMP332, a Model for Cell Wall Morphogenesis, Salinity Adaptation, and Lipid Production in Diatoms (Bacillariophyta).</title>
        <authorList>
            <person name="Roberts W.R."/>
            <person name="Downey K.M."/>
            <person name="Ruck E.C."/>
            <person name="Traller J.C."/>
            <person name="Alverson A.J."/>
        </authorList>
    </citation>
    <scope>NUCLEOTIDE SEQUENCE [LARGE SCALE GENOMIC DNA]</scope>
    <source>
        <strain evidence="11 12">CCMP332</strain>
    </source>
</reference>
<dbReference type="PANTHER" id="PTHR12860">
    <property type="entry name" value="SIGNAL RECOGNITION PARTICLE 68 KDA PROTEIN"/>
    <property type="match status" value="1"/>
</dbReference>
<keyword evidence="4" id="KW-0963">Cytoplasm</keyword>
<evidence type="ECO:0000256" key="1">
    <source>
        <dbReference type="ARBA" id="ARBA00004496"/>
    </source>
</evidence>
<dbReference type="PANTHER" id="PTHR12860:SF0">
    <property type="entry name" value="SIGNAL RECOGNITION PARTICLE SUBUNIT SRP68"/>
    <property type="match status" value="1"/>
</dbReference>
<dbReference type="InterPro" id="IPR038253">
    <property type="entry name" value="SRP68_N_sf"/>
</dbReference>